<comment type="caution">
    <text evidence="1">The sequence shown here is derived from an EMBL/GenBank/DDBJ whole genome shotgun (WGS) entry which is preliminary data.</text>
</comment>
<dbReference type="Proteomes" id="UP000276133">
    <property type="component" value="Unassembled WGS sequence"/>
</dbReference>
<organism evidence="1 2">
    <name type="scientific">Brachionus plicatilis</name>
    <name type="common">Marine rotifer</name>
    <name type="synonym">Brachionus muelleri</name>
    <dbReference type="NCBI Taxonomy" id="10195"/>
    <lineage>
        <taxon>Eukaryota</taxon>
        <taxon>Metazoa</taxon>
        <taxon>Spiralia</taxon>
        <taxon>Gnathifera</taxon>
        <taxon>Rotifera</taxon>
        <taxon>Eurotatoria</taxon>
        <taxon>Monogononta</taxon>
        <taxon>Pseudotrocha</taxon>
        <taxon>Ploima</taxon>
        <taxon>Brachionidae</taxon>
        <taxon>Brachionus</taxon>
    </lineage>
</organism>
<evidence type="ECO:0000313" key="2">
    <source>
        <dbReference type="Proteomes" id="UP000276133"/>
    </source>
</evidence>
<protein>
    <submittedName>
        <fullName evidence="1">Uncharacterized protein</fullName>
    </submittedName>
</protein>
<keyword evidence="2" id="KW-1185">Reference proteome</keyword>
<sequence>MVLQTKKLNQPKNQTILASSYQKYQKNKQKLFKKLSHPVIERLGIKQMLNEYASRIKRGLALFSDLSTNESKRLFYDFWPLKSKSIFNNFLNSNKKKLFKFVYVQGVDII</sequence>
<evidence type="ECO:0000313" key="1">
    <source>
        <dbReference type="EMBL" id="RNA23459.1"/>
    </source>
</evidence>
<dbReference type="EMBL" id="REGN01003288">
    <property type="protein sequence ID" value="RNA23459.1"/>
    <property type="molecule type" value="Genomic_DNA"/>
</dbReference>
<reference evidence="1 2" key="1">
    <citation type="journal article" date="2018" name="Sci. Rep.">
        <title>Genomic signatures of local adaptation to the degree of environmental predictability in rotifers.</title>
        <authorList>
            <person name="Franch-Gras L."/>
            <person name="Hahn C."/>
            <person name="Garcia-Roger E.M."/>
            <person name="Carmona M.J."/>
            <person name="Serra M."/>
            <person name="Gomez A."/>
        </authorList>
    </citation>
    <scope>NUCLEOTIDE SEQUENCE [LARGE SCALE GENOMIC DNA]</scope>
    <source>
        <strain evidence="1">HYR1</strain>
    </source>
</reference>
<proteinExistence type="predicted"/>
<dbReference type="AlphaFoldDB" id="A0A3M7RIZ1"/>
<accession>A0A3M7RIZ1</accession>
<gene>
    <name evidence="1" type="ORF">BpHYR1_028442</name>
</gene>
<name>A0A3M7RIZ1_BRAPC</name>